<dbReference type="AlphaFoldDB" id="A0A0J7IW74"/>
<protein>
    <submittedName>
        <fullName evidence="4">Ankyrin</fullName>
    </submittedName>
</protein>
<dbReference type="PROSITE" id="PS50088">
    <property type="entry name" value="ANK_REPEAT"/>
    <property type="match status" value="2"/>
</dbReference>
<gene>
    <name evidence="4" type="ORF">ACM44_13585</name>
</gene>
<dbReference type="Proteomes" id="UP000035900">
    <property type="component" value="Unassembled WGS sequence"/>
</dbReference>
<feature type="repeat" description="ANK" evidence="3">
    <location>
        <begin position="118"/>
        <end position="150"/>
    </location>
</feature>
<keyword evidence="2 3" id="KW-0040">ANK repeat</keyword>
<dbReference type="PROSITE" id="PS50297">
    <property type="entry name" value="ANK_REP_REGION"/>
    <property type="match status" value="2"/>
</dbReference>
<dbReference type="PATRIC" id="fig|1304281.5.peg.2935"/>
<evidence type="ECO:0000313" key="4">
    <source>
        <dbReference type="EMBL" id="KMQ70197.1"/>
    </source>
</evidence>
<dbReference type="PANTHER" id="PTHR24171">
    <property type="entry name" value="ANKYRIN REPEAT DOMAIN-CONTAINING PROTEIN 39-RELATED"/>
    <property type="match status" value="1"/>
</dbReference>
<dbReference type="Pfam" id="PF00023">
    <property type="entry name" value="Ank"/>
    <property type="match status" value="1"/>
</dbReference>
<comment type="caution">
    <text evidence="4">The sequence shown here is derived from an EMBL/GenBank/DDBJ whole genome shotgun (WGS) entry which is preliminary data.</text>
</comment>
<accession>A0A0J7IW74</accession>
<dbReference type="Pfam" id="PF12796">
    <property type="entry name" value="Ank_2"/>
    <property type="match status" value="1"/>
</dbReference>
<organism evidence="4 5">
    <name type="scientific">Chryseobacterium koreense CCUG 49689</name>
    <dbReference type="NCBI Taxonomy" id="1304281"/>
    <lineage>
        <taxon>Bacteria</taxon>
        <taxon>Pseudomonadati</taxon>
        <taxon>Bacteroidota</taxon>
        <taxon>Flavobacteriia</taxon>
        <taxon>Flavobacteriales</taxon>
        <taxon>Weeksellaceae</taxon>
        <taxon>Chryseobacterium group</taxon>
        <taxon>Chryseobacterium</taxon>
    </lineage>
</organism>
<evidence type="ECO:0000256" key="1">
    <source>
        <dbReference type="ARBA" id="ARBA00022737"/>
    </source>
</evidence>
<dbReference type="SMART" id="SM00248">
    <property type="entry name" value="ANK"/>
    <property type="match status" value="3"/>
</dbReference>
<reference evidence="4 5" key="1">
    <citation type="journal article" date="2004" name="Int. J. Syst. Evol. Microbiol.">
        <title>Kaistella koreensis gen. nov., sp. nov., a novel member of the Chryseobacterium-Bergeyella-Riemerella branch.</title>
        <authorList>
            <person name="Kim M.K."/>
            <person name="Im W.T."/>
            <person name="Shin Y.K."/>
            <person name="Lim J.H."/>
            <person name="Kim S.H."/>
            <person name="Lee B.C."/>
            <person name="Park M.Y."/>
            <person name="Lee K.Y."/>
            <person name="Lee S.T."/>
        </authorList>
    </citation>
    <scope>NUCLEOTIDE SEQUENCE [LARGE SCALE GENOMIC DNA]</scope>
    <source>
        <strain evidence="4 5">CCUG 49689</strain>
    </source>
</reference>
<dbReference type="Gene3D" id="1.25.40.20">
    <property type="entry name" value="Ankyrin repeat-containing domain"/>
    <property type="match status" value="1"/>
</dbReference>
<keyword evidence="5" id="KW-1185">Reference proteome</keyword>
<name>A0A0J7IW74_9FLAO</name>
<sequence length="174" mass="19350">MKTIVVFFCLVFFNTLIGAQQKSVFDIARNGTVEEMNALYQKDPKIIDAVDPMSFSPLILACYRGNSEVARFLVDKGANVNYLSDEGTALAALCINYNDNLLELLLKHGADPNIPDPSGTTPLIWAVKRGNEALTKSLLQSKADKNHKDELGMTAFEYAIKSQKENIINLFKIY</sequence>
<feature type="repeat" description="ANK" evidence="3">
    <location>
        <begin position="53"/>
        <end position="85"/>
    </location>
</feature>
<evidence type="ECO:0000313" key="5">
    <source>
        <dbReference type="Proteomes" id="UP000035900"/>
    </source>
</evidence>
<evidence type="ECO:0000256" key="3">
    <source>
        <dbReference type="PROSITE-ProRule" id="PRU00023"/>
    </source>
</evidence>
<dbReference type="RefSeq" id="WP_048500596.1">
    <property type="nucleotide sequence ID" value="NZ_LFNG01000026.1"/>
</dbReference>
<dbReference type="EMBL" id="LFNG01000026">
    <property type="protein sequence ID" value="KMQ70197.1"/>
    <property type="molecule type" value="Genomic_DNA"/>
</dbReference>
<dbReference type="InterPro" id="IPR002110">
    <property type="entry name" value="Ankyrin_rpt"/>
</dbReference>
<dbReference type="OrthoDB" id="5657095at2"/>
<dbReference type="STRING" id="1304281.ACM44_13585"/>
<proteinExistence type="predicted"/>
<dbReference type="SUPFAM" id="SSF48403">
    <property type="entry name" value="Ankyrin repeat"/>
    <property type="match status" value="1"/>
</dbReference>
<dbReference type="InterPro" id="IPR036770">
    <property type="entry name" value="Ankyrin_rpt-contain_sf"/>
</dbReference>
<keyword evidence="1" id="KW-0677">Repeat</keyword>
<evidence type="ECO:0000256" key="2">
    <source>
        <dbReference type="ARBA" id="ARBA00023043"/>
    </source>
</evidence>